<dbReference type="Proteomes" id="UP000828941">
    <property type="component" value="Chromosome 10"/>
</dbReference>
<comment type="caution">
    <text evidence="1">The sequence shown here is derived from an EMBL/GenBank/DDBJ whole genome shotgun (WGS) entry which is preliminary data.</text>
</comment>
<reference evidence="1 2" key="1">
    <citation type="journal article" date="2022" name="DNA Res.">
        <title>Chromosomal-level genome assembly of the orchid tree Bauhinia variegata (Leguminosae; Cercidoideae) supports the allotetraploid origin hypothesis of Bauhinia.</title>
        <authorList>
            <person name="Zhong Y."/>
            <person name="Chen Y."/>
            <person name="Zheng D."/>
            <person name="Pang J."/>
            <person name="Liu Y."/>
            <person name="Luo S."/>
            <person name="Meng S."/>
            <person name="Qian L."/>
            <person name="Wei D."/>
            <person name="Dai S."/>
            <person name="Zhou R."/>
        </authorList>
    </citation>
    <scope>NUCLEOTIDE SEQUENCE [LARGE SCALE GENOMIC DNA]</scope>
    <source>
        <strain evidence="1">BV-YZ2020</strain>
    </source>
</reference>
<proteinExistence type="predicted"/>
<gene>
    <name evidence="1" type="ORF">L6164_024055</name>
</gene>
<keyword evidence="2" id="KW-1185">Reference proteome</keyword>
<organism evidence="1 2">
    <name type="scientific">Bauhinia variegata</name>
    <name type="common">Purple orchid tree</name>
    <name type="synonym">Phanera variegata</name>
    <dbReference type="NCBI Taxonomy" id="167791"/>
    <lineage>
        <taxon>Eukaryota</taxon>
        <taxon>Viridiplantae</taxon>
        <taxon>Streptophyta</taxon>
        <taxon>Embryophyta</taxon>
        <taxon>Tracheophyta</taxon>
        <taxon>Spermatophyta</taxon>
        <taxon>Magnoliopsida</taxon>
        <taxon>eudicotyledons</taxon>
        <taxon>Gunneridae</taxon>
        <taxon>Pentapetalae</taxon>
        <taxon>rosids</taxon>
        <taxon>fabids</taxon>
        <taxon>Fabales</taxon>
        <taxon>Fabaceae</taxon>
        <taxon>Cercidoideae</taxon>
        <taxon>Cercideae</taxon>
        <taxon>Bauhiniinae</taxon>
        <taxon>Bauhinia</taxon>
    </lineage>
</organism>
<sequence>MEKRVKTEDGFASSGEVEGNLENMSISELITGLRTAFVMEDFDLVEKALTKKETNLKSENEALLRQLELEKLEILRLESELKYYKEQCEEYKVRSEKGKKAQEMHEKLLEKVKQNGSQEKNTIAELRIEICVLKEEKRRAELILEGEKCRHESIVEDEKSRHELELATWKSKFGELDEQVSKLEKDAKLLLEKRNVQGASGGRDMDSQTVIQIDDSDDDAVANNGNQSSGSGQLKTPLAEVVDKNERVKRNQFSTIPVPELSNSDTSSSSSDSADLDFTSLVSFKNGFLKRKSPGLG</sequence>
<protein>
    <submittedName>
        <fullName evidence="1">Uncharacterized protein</fullName>
    </submittedName>
</protein>
<evidence type="ECO:0000313" key="2">
    <source>
        <dbReference type="Proteomes" id="UP000828941"/>
    </source>
</evidence>
<dbReference type="EMBL" id="CM039435">
    <property type="protein sequence ID" value="KAI4316037.1"/>
    <property type="molecule type" value="Genomic_DNA"/>
</dbReference>
<accession>A0ACB9LXR3</accession>
<evidence type="ECO:0000313" key="1">
    <source>
        <dbReference type="EMBL" id="KAI4316037.1"/>
    </source>
</evidence>
<name>A0ACB9LXR3_BAUVA</name>